<gene>
    <name evidence="6" type="ORF">EJ04DRAFT_342351</name>
</gene>
<dbReference type="SUPFAM" id="SSF48403">
    <property type="entry name" value="Ankyrin repeat"/>
    <property type="match status" value="1"/>
</dbReference>
<protein>
    <submittedName>
        <fullName evidence="6">Ankyrin</fullName>
    </submittedName>
</protein>
<dbReference type="EMBL" id="ML996181">
    <property type="protein sequence ID" value="KAF2732204.1"/>
    <property type="molecule type" value="Genomic_DNA"/>
</dbReference>
<evidence type="ECO:0000256" key="3">
    <source>
        <dbReference type="ARBA" id="ARBA00023242"/>
    </source>
</evidence>
<feature type="repeat" description="ANK" evidence="4">
    <location>
        <begin position="381"/>
        <end position="403"/>
    </location>
</feature>
<dbReference type="InterPro" id="IPR002110">
    <property type="entry name" value="Ankyrin_rpt"/>
</dbReference>
<dbReference type="OrthoDB" id="3801246at2759"/>
<sequence length="609" mass="68513">MPKQYLRKKRVLDYFKCRFCRQDKAKCEPSSSHSFEKRCKRCIQRNLQCSELLLAKEQRCSSISTQPFENIPQIEPSFLSQSETLGPMYTLEAEETPFLPSTFMWNAPEQSTAHIIQGEIEHKGLLLYSVRIMASMATEELRALAQGMILSIDESTVWQCYANSFNAVLLKYVEFSKLVTDELLRNYLGVPLLLDATLSPSQPDRMMLLQSATIDETVGAISERSLMFQKAGHHGLAYCLQVQAFMDNPDMLTEGEIQRFRFNQDHFLSDLRTARILDDSKLSSSIPKAMRHYPLFIPSKLLRHKAFAEHVFNSIEQDCLGRTFYLMASDGNGGYDLSPSDGSHQDVLGRSTLYKACRDGIHTLANSLLLAGAAIDQSTVAGATPLHIAATMGHASICQMILNIRHPDTNVCVTRQPFARDSVGRTALACAAQHGHAGLVDRLCYLMKGVDKDTDDFGRSNVTLAVLSGNEDAVKHLLAHQFAADVPDRMGRTPFWYAVEKQNFDIMHRLVQHNRINVHQGDKNNCTPLAKARQLGFTEGIDFIRGRSMLFNNEPYSTQIPADKRGAPLVKAAEACSRTQVPYFRNHLAILRNQYQRSTKEDTTKNTPH</sequence>
<dbReference type="PANTHER" id="PTHR24198">
    <property type="entry name" value="ANKYRIN REPEAT AND PROTEIN KINASE DOMAIN-CONTAINING PROTEIN"/>
    <property type="match status" value="1"/>
</dbReference>
<dbReference type="CDD" id="cd00067">
    <property type="entry name" value="GAL4"/>
    <property type="match status" value="1"/>
</dbReference>
<dbReference type="SMART" id="SM00248">
    <property type="entry name" value="ANK"/>
    <property type="match status" value="5"/>
</dbReference>
<evidence type="ECO:0000256" key="2">
    <source>
        <dbReference type="ARBA" id="ARBA00023043"/>
    </source>
</evidence>
<comment type="caution">
    <text evidence="6">The sequence shown here is derived from an EMBL/GenBank/DDBJ whole genome shotgun (WGS) entry which is preliminary data.</text>
</comment>
<evidence type="ECO:0000313" key="7">
    <source>
        <dbReference type="Proteomes" id="UP000799444"/>
    </source>
</evidence>
<dbReference type="Proteomes" id="UP000799444">
    <property type="component" value="Unassembled WGS sequence"/>
</dbReference>
<name>A0A9P4QT49_9PLEO</name>
<keyword evidence="2 4" id="KW-0040">ANK repeat</keyword>
<dbReference type="AlphaFoldDB" id="A0A9P4QT49"/>
<keyword evidence="3" id="KW-0539">Nucleus</keyword>
<dbReference type="PANTHER" id="PTHR24198:SF165">
    <property type="entry name" value="ANKYRIN REPEAT-CONTAINING PROTEIN-RELATED"/>
    <property type="match status" value="1"/>
</dbReference>
<evidence type="ECO:0000259" key="5">
    <source>
        <dbReference type="PROSITE" id="PS50048"/>
    </source>
</evidence>
<dbReference type="Pfam" id="PF12796">
    <property type="entry name" value="Ank_2"/>
    <property type="match status" value="2"/>
</dbReference>
<dbReference type="GO" id="GO:0000981">
    <property type="term" value="F:DNA-binding transcription factor activity, RNA polymerase II-specific"/>
    <property type="evidence" value="ECO:0007669"/>
    <property type="project" value="InterPro"/>
</dbReference>
<organism evidence="6 7">
    <name type="scientific">Polyplosphaeria fusca</name>
    <dbReference type="NCBI Taxonomy" id="682080"/>
    <lineage>
        <taxon>Eukaryota</taxon>
        <taxon>Fungi</taxon>
        <taxon>Dikarya</taxon>
        <taxon>Ascomycota</taxon>
        <taxon>Pezizomycotina</taxon>
        <taxon>Dothideomycetes</taxon>
        <taxon>Pleosporomycetidae</taxon>
        <taxon>Pleosporales</taxon>
        <taxon>Tetraplosphaeriaceae</taxon>
        <taxon>Polyplosphaeria</taxon>
    </lineage>
</organism>
<dbReference type="PROSITE" id="PS50088">
    <property type="entry name" value="ANK_REPEAT"/>
    <property type="match status" value="1"/>
</dbReference>
<dbReference type="PROSITE" id="PS50297">
    <property type="entry name" value="ANK_REP_REGION"/>
    <property type="match status" value="1"/>
</dbReference>
<keyword evidence="7" id="KW-1185">Reference proteome</keyword>
<keyword evidence="1" id="KW-0677">Repeat</keyword>
<proteinExistence type="predicted"/>
<evidence type="ECO:0000256" key="1">
    <source>
        <dbReference type="ARBA" id="ARBA00022737"/>
    </source>
</evidence>
<dbReference type="Gene3D" id="1.25.40.20">
    <property type="entry name" value="Ankyrin repeat-containing domain"/>
    <property type="match status" value="1"/>
</dbReference>
<dbReference type="PROSITE" id="PS50048">
    <property type="entry name" value="ZN2_CY6_FUNGAL_2"/>
    <property type="match status" value="1"/>
</dbReference>
<dbReference type="InterPro" id="IPR036770">
    <property type="entry name" value="Ankyrin_rpt-contain_sf"/>
</dbReference>
<feature type="domain" description="Zn(2)-C6 fungal-type" evidence="5">
    <location>
        <begin position="16"/>
        <end position="51"/>
    </location>
</feature>
<dbReference type="GO" id="GO:0008270">
    <property type="term" value="F:zinc ion binding"/>
    <property type="evidence" value="ECO:0007669"/>
    <property type="project" value="InterPro"/>
</dbReference>
<evidence type="ECO:0000256" key="4">
    <source>
        <dbReference type="PROSITE-ProRule" id="PRU00023"/>
    </source>
</evidence>
<evidence type="ECO:0000313" key="6">
    <source>
        <dbReference type="EMBL" id="KAF2732204.1"/>
    </source>
</evidence>
<reference evidence="6" key="1">
    <citation type="journal article" date="2020" name="Stud. Mycol.">
        <title>101 Dothideomycetes genomes: a test case for predicting lifestyles and emergence of pathogens.</title>
        <authorList>
            <person name="Haridas S."/>
            <person name="Albert R."/>
            <person name="Binder M."/>
            <person name="Bloem J."/>
            <person name="Labutti K."/>
            <person name="Salamov A."/>
            <person name="Andreopoulos B."/>
            <person name="Baker S."/>
            <person name="Barry K."/>
            <person name="Bills G."/>
            <person name="Bluhm B."/>
            <person name="Cannon C."/>
            <person name="Castanera R."/>
            <person name="Culley D."/>
            <person name="Daum C."/>
            <person name="Ezra D."/>
            <person name="Gonzalez J."/>
            <person name="Henrissat B."/>
            <person name="Kuo A."/>
            <person name="Liang C."/>
            <person name="Lipzen A."/>
            <person name="Lutzoni F."/>
            <person name="Magnuson J."/>
            <person name="Mondo S."/>
            <person name="Nolan M."/>
            <person name="Ohm R."/>
            <person name="Pangilinan J."/>
            <person name="Park H.-J."/>
            <person name="Ramirez L."/>
            <person name="Alfaro M."/>
            <person name="Sun H."/>
            <person name="Tritt A."/>
            <person name="Yoshinaga Y."/>
            <person name="Zwiers L.-H."/>
            <person name="Turgeon B."/>
            <person name="Goodwin S."/>
            <person name="Spatafora J."/>
            <person name="Crous P."/>
            <person name="Grigoriev I."/>
        </authorList>
    </citation>
    <scope>NUCLEOTIDE SEQUENCE</scope>
    <source>
        <strain evidence="6">CBS 125425</strain>
    </source>
</reference>
<dbReference type="InterPro" id="IPR001138">
    <property type="entry name" value="Zn2Cys6_DnaBD"/>
</dbReference>
<accession>A0A9P4QT49</accession>